<dbReference type="AlphaFoldDB" id="A0A2Z6LNC5"/>
<protein>
    <recommendedName>
        <fullName evidence="1">Reverse transcriptase domain-containing protein</fullName>
    </recommendedName>
</protein>
<proteinExistence type="predicted"/>
<dbReference type="InterPro" id="IPR052343">
    <property type="entry name" value="Retrotransposon-Effector_Assoc"/>
</dbReference>
<dbReference type="InterPro" id="IPR000477">
    <property type="entry name" value="RT_dom"/>
</dbReference>
<dbReference type="Gene3D" id="3.60.10.10">
    <property type="entry name" value="Endonuclease/exonuclease/phosphatase"/>
    <property type="match status" value="1"/>
</dbReference>
<feature type="domain" description="Reverse transcriptase" evidence="1">
    <location>
        <begin position="483"/>
        <end position="762"/>
    </location>
</feature>
<dbReference type="GO" id="GO:0003824">
    <property type="term" value="F:catalytic activity"/>
    <property type="evidence" value="ECO:0007669"/>
    <property type="project" value="InterPro"/>
</dbReference>
<dbReference type="InterPro" id="IPR043502">
    <property type="entry name" value="DNA/RNA_pol_sf"/>
</dbReference>
<dbReference type="PANTHER" id="PTHR46890:SF48">
    <property type="entry name" value="RNA-DIRECTED DNA POLYMERASE"/>
    <property type="match status" value="1"/>
</dbReference>
<dbReference type="PANTHER" id="PTHR46890">
    <property type="entry name" value="NON-LTR RETROLELEMENT REVERSE TRANSCRIPTASE-LIKE PROTEIN-RELATED"/>
    <property type="match status" value="1"/>
</dbReference>
<sequence length="1013" mass="114057">MKIISWNIRGLGGLEKRQEIRQLVGNQRPFILCLQESKLQSCDVITGASIWGKSPHDFSFCPSVGASGGLLTLWDTDEVDVWASDSNEHVLWCHGRFLKSGEEFSVANVYAPCDIGAKQELWDSLSSRIQLLGRARVCVCGDFNAVRSFEERRSVSGRPRSLDFNAFNRFIEDNTLLDLPLCGRKFTWFKGDGLSMSRLDRFLLSGDWCLTWPNFSQVARMRGLSDHCPLVLSANEENWGPRPSRMLKCWKDIPGYSVFVKDKWNSLQVEGWGGHVLKEKLKRIKLALKDWHKSHTQNLPNRIDSLKDRLAILDGKGEEDALVEDEIAELHEITTDIHSLSRLHTSICWQQSRSRWLKEGDANTKFFHSVLASRRRGNAISSLQVGSSIVEGVVPIREAVVTHFASLFKAVRIDRPGVDNLSFKQLTPREVSSLIKPFSLEEVKTAVWDCDSFKSSGPDGINFGFNKDFWNELKGDLLRFIVEFHRNGKLTKGLNATFIALIPKVDSPQRLNDFRAISLVGSLYKILAKVLANRLRQVVGSVISESQSAFVKGRQILDGILIANEVVDEARRFKKDQMLFKVDFEKVYDSVDWGYLDSVMGRMGFPTLWRKWIKECVCTATASVLVNGSPTDEFPLERGLRHGDPLSPFLYLLAVEGLHVLMDAMVERNLFTGFSVGADDPVSVSHLQFADDTLLMGTKSWANVCALRAVLVLFEAMSGLKVNFNKSLLVGVNIPESWLGEAASALSCRVGKIPFIYLGLSIAGDPRRISFWEPVLDHLKSRLSGKWCWRMLVERDSLWFRVLVARYGLEHGRLCAGGLRGSTWWRELGRIREGGGELGEGGLGRTLGGRERFGRLFDLFENKSIMVAEMFSLGWGEAGEAWVWRRPLRTWEEEMLRECQTLLLTVSLHDHSSDCWQWQPELDSGYTARGAYQLLTDQVVAPLDVAAGLIWHPHVPLKVSILVWRLLCDRLPTKLNLITRGVLPVAAHFCVSGCGEAESAHHLFLSCSTFGSL</sequence>
<dbReference type="SUPFAM" id="SSF56219">
    <property type="entry name" value="DNase I-like"/>
    <property type="match status" value="1"/>
</dbReference>
<dbReference type="InterPro" id="IPR005135">
    <property type="entry name" value="Endo/exonuclease/phosphatase"/>
</dbReference>
<dbReference type="Proteomes" id="UP000242715">
    <property type="component" value="Unassembled WGS sequence"/>
</dbReference>
<dbReference type="PROSITE" id="PS50878">
    <property type="entry name" value="RT_POL"/>
    <property type="match status" value="1"/>
</dbReference>
<keyword evidence="3" id="KW-1185">Reference proteome</keyword>
<organism evidence="2 3">
    <name type="scientific">Trifolium subterraneum</name>
    <name type="common">Subterranean clover</name>
    <dbReference type="NCBI Taxonomy" id="3900"/>
    <lineage>
        <taxon>Eukaryota</taxon>
        <taxon>Viridiplantae</taxon>
        <taxon>Streptophyta</taxon>
        <taxon>Embryophyta</taxon>
        <taxon>Tracheophyta</taxon>
        <taxon>Spermatophyta</taxon>
        <taxon>Magnoliopsida</taxon>
        <taxon>eudicotyledons</taxon>
        <taxon>Gunneridae</taxon>
        <taxon>Pentapetalae</taxon>
        <taxon>rosids</taxon>
        <taxon>fabids</taxon>
        <taxon>Fabales</taxon>
        <taxon>Fabaceae</taxon>
        <taxon>Papilionoideae</taxon>
        <taxon>50 kb inversion clade</taxon>
        <taxon>NPAAA clade</taxon>
        <taxon>Hologalegina</taxon>
        <taxon>IRL clade</taxon>
        <taxon>Trifolieae</taxon>
        <taxon>Trifolium</taxon>
    </lineage>
</organism>
<dbReference type="Pfam" id="PF13966">
    <property type="entry name" value="zf-RVT"/>
    <property type="match status" value="1"/>
</dbReference>
<dbReference type="InterPro" id="IPR036691">
    <property type="entry name" value="Endo/exonu/phosph_ase_sf"/>
</dbReference>
<accession>A0A2Z6LNC5</accession>
<dbReference type="Pfam" id="PF00078">
    <property type="entry name" value="RVT_1"/>
    <property type="match status" value="1"/>
</dbReference>
<name>A0A2Z6LNC5_TRISU</name>
<dbReference type="InterPro" id="IPR026960">
    <property type="entry name" value="RVT-Znf"/>
</dbReference>
<evidence type="ECO:0000313" key="2">
    <source>
        <dbReference type="EMBL" id="GAU17467.1"/>
    </source>
</evidence>
<gene>
    <name evidence="2" type="ORF">TSUD_340100</name>
</gene>
<dbReference type="SUPFAM" id="SSF56672">
    <property type="entry name" value="DNA/RNA polymerases"/>
    <property type="match status" value="1"/>
</dbReference>
<dbReference type="OrthoDB" id="1409033at2759"/>
<dbReference type="EMBL" id="DF973172">
    <property type="protein sequence ID" value="GAU17467.1"/>
    <property type="molecule type" value="Genomic_DNA"/>
</dbReference>
<evidence type="ECO:0000313" key="3">
    <source>
        <dbReference type="Proteomes" id="UP000242715"/>
    </source>
</evidence>
<reference evidence="3" key="1">
    <citation type="journal article" date="2017" name="Front. Plant Sci.">
        <title>Climate Clever Clovers: New Paradigm to Reduce the Environmental Footprint of Ruminants by Breeding Low Methanogenic Forages Utilizing Haplotype Variation.</title>
        <authorList>
            <person name="Kaur P."/>
            <person name="Appels R."/>
            <person name="Bayer P.E."/>
            <person name="Keeble-Gagnere G."/>
            <person name="Wang J."/>
            <person name="Hirakawa H."/>
            <person name="Shirasawa K."/>
            <person name="Vercoe P."/>
            <person name="Stefanova K."/>
            <person name="Durmic Z."/>
            <person name="Nichols P."/>
            <person name="Revell C."/>
            <person name="Isobe S.N."/>
            <person name="Edwards D."/>
            <person name="Erskine W."/>
        </authorList>
    </citation>
    <scope>NUCLEOTIDE SEQUENCE [LARGE SCALE GENOMIC DNA]</scope>
    <source>
        <strain evidence="3">cv. Daliak</strain>
    </source>
</reference>
<evidence type="ECO:0000259" key="1">
    <source>
        <dbReference type="PROSITE" id="PS50878"/>
    </source>
</evidence>
<dbReference type="Pfam" id="PF03372">
    <property type="entry name" value="Exo_endo_phos"/>
    <property type="match status" value="1"/>
</dbReference>
<dbReference type="CDD" id="cd01650">
    <property type="entry name" value="RT_nLTR_like"/>
    <property type="match status" value="1"/>
</dbReference>